<evidence type="ECO:0008006" key="3">
    <source>
        <dbReference type="Google" id="ProtNLM"/>
    </source>
</evidence>
<proteinExistence type="predicted"/>
<gene>
    <name evidence="1" type="ORF">HIO71_14210</name>
</gene>
<accession>A0A848N2K1</accession>
<dbReference type="EMBL" id="JABCJF010000007">
    <property type="protein sequence ID" value="NMR35337.1"/>
    <property type="molecule type" value="Genomic_DNA"/>
</dbReference>
<evidence type="ECO:0000313" key="1">
    <source>
        <dbReference type="EMBL" id="NMR35337.1"/>
    </source>
</evidence>
<organism evidence="1 2">
    <name type="scientific">Chryseobacterium aquaticum</name>
    <dbReference type="NCBI Taxonomy" id="452084"/>
    <lineage>
        <taxon>Bacteria</taxon>
        <taxon>Pseudomonadati</taxon>
        <taxon>Bacteroidota</taxon>
        <taxon>Flavobacteriia</taxon>
        <taxon>Flavobacteriales</taxon>
        <taxon>Weeksellaceae</taxon>
        <taxon>Chryseobacterium group</taxon>
        <taxon>Chryseobacterium</taxon>
    </lineage>
</organism>
<sequence>MITVREIGVAIIESLKTSDKKTGKELFETTLKYIKFEKQFLDNEYFEVKDRDSFFETLDLLYENAKSRNKFYFLHFEIHGDKDGIELQNGEEIDWSEILPYFEKINILYRNNLSIYLAICEGNAVLRKINPFSRSPFAFILGSFFVIDARETLYAFEQFYTTFFKEFNIVEALEEMQKVAGESDFTLISSDHIINELLEFEKKHNDKKLLLDKVEELFPLSDRNDPFTNLLVKKIENSIESLFIKIDRDYFLIKDLK</sequence>
<evidence type="ECO:0000313" key="2">
    <source>
        <dbReference type="Proteomes" id="UP000548067"/>
    </source>
</evidence>
<reference evidence="1 2" key="1">
    <citation type="submission" date="2020-04" db="EMBL/GenBank/DDBJ databases">
        <title>Genome analysis and antimicrobial resistance characteristics of Chryseobacterium aquaticum isolated from farmed salmonids.</title>
        <authorList>
            <person name="Saticioglu I.B."/>
            <person name="Duman M."/>
            <person name="Altun S."/>
        </authorList>
    </citation>
    <scope>NUCLEOTIDE SEQUENCE [LARGE SCALE GENOMIC DNA]</scope>
    <source>
        <strain evidence="1 2">C-174</strain>
    </source>
</reference>
<dbReference type="Proteomes" id="UP000548067">
    <property type="component" value="Unassembled WGS sequence"/>
</dbReference>
<dbReference type="RefSeq" id="WP_169321943.1">
    <property type="nucleotide sequence ID" value="NZ_JABCJF010000007.1"/>
</dbReference>
<name>A0A848N2K1_9FLAO</name>
<comment type="caution">
    <text evidence="1">The sequence shown here is derived from an EMBL/GenBank/DDBJ whole genome shotgun (WGS) entry which is preliminary data.</text>
</comment>
<protein>
    <recommendedName>
        <fullName evidence="3">CHAT domain-containing protein</fullName>
    </recommendedName>
</protein>
<dbReference type="AlphaFoldDB" id="A0A848N2K1"/>